<dbReference type="RefSeq" id="WP_258731286.1">
    <property type="nucleotide sequence ID" value="NZ_JANTHZ010000001.1"/>
</dbReference>
<comment type="caution">
    <text evidence="1">The sequence shown here is derived from an EMBL/GenBank/DDBJ whole genome shotgun (WGS) entry which is preliminary data.</text>
</comment>
<dbReference type="Proteomes" id="UP001151088">
    <property type="component" value="Unassembled WGS sequence"/>
</dbReference>
<name>A0A9X2PF10_9HYPH</name>
<proteinExistence type="predicted"/>
<dbReference type="EMBL" id="JANTHZ010000001">
    <property type="protein sequence ID" value="MCS0494342.1"/>
    <property type="molecule type" value="Genomic_DNA"/>
</dbReference>
<keyword evidence="2" id="KW-1185">Reference proteome</keyword>
<dbReference type="AlphaFoldDB" id="A0A9X2PF10"/>
<reference evidence="1" key="1">
    <citation type="submission" date="2022-08" db="EMBL/GenBank/DDBJ databases">
        <authorList>
            <person name="Li F."/>
        </authorList>
    </citation>
    <scope>NUCLEOTIDE SEQUENCE</scope>
    <source>
        <strain evidence="1">MQZ15Z-1</strain>
    </source>
</reference>
<evidence type="ECO:0000313" key="2">
    <source>
        <dbReference type="Proteomes" id="UP001151088"/>
    </source>
</evidence>
<gene>
    <name evidence="1" type="ORF">NVS89_04475</name>
</gene>
<protein>
    <submittedName>
        <fullName evidence="1">Uncharacterized protein</fullName>
    </submittedName>
</protein>
<accession>A0A9X2PF10</accession>
<sequence length="66" mass="7443">MAGNEKPFRGNRRPSNPIRAVDVPLIKKRIRQGEFLNRIAADYDVNPGRISEIKSGQRFAEIPPAL</sequence>
<organism evidence="1 2">
    <name type="scientific">Ancylobacter mangrovi</name>
    <dbReference type="NCBI Taxonomy" id="2972472"/>
    <lineage>
        <taxon>Bacteria</taxon>
        <taxon>Pseudomonadati</taxon>
        <taxon>Pseudomonadota</taxon>
        <taxon>Alphaproteobacteria</taxon>
        <taxon>Hyphomicrobiales</taxon>
        <taxon>Xanthobacteraceae</taxon>
        <taxon>Ancylobacter</taxon>
    </lineage>
</organism>
<evidence type="ECO:0000313" key="1">
    <source>
        <dbReference type="EMBL" id="MCS0494342.1"/>
    </source>
</evidence>